<dbReference type="SMART" id="SM00418">
    <property type="entry name" value="HTH_ARSR"/>
    <property type="match status" value="1"/>
</dbReference>
<dbReference type="AlphaFoldDB" id="A0A1W1Z9H1"/>
<dbReference type="PANTHER" id="PTHR33154">
    <property type="entry name" value="TRANSCRIPTIONAL REGULATOR, ARSR FAMILY"/>
    <property type="match status" value="1"/>
</dbReference>
<dbReference type="GO" id="GO:0003677">
    <property type="term" value="F:DNA binding"/>
    <property type="evidence" value="ECO:0007669"/>
    <property type="project" value="UniProtKB-KW"/>
</dbReference>
<dbReference type="InterPro" id="IPR001845">
    <property type="entry name" value="HTH_ArsR_DNA-bd_dom"/>
</dbReference>
<dbReference type="InterPro" id="IPR036388">
    <property type="entry name" value="WH-like_DNA-bd_sf"/>
</dbReference>
<dbReference type="Pfam" id="PF01022">
    <property type="entry name" value="HTH_5"/>
    <property type="match status" value="1"/>
</dbReference>
<dbReference type="PRINTS" id="PR00778">
    <property type="entry name" value="HTHARSR"/>
</dbReference>
<keyword evidence="3" id="KW-0804">Transcription</keyword>
<keyword evidence="6" id="KW-1185">Reference proteome</keyword>
<dbReference type="SUPFAM" id="SSF46785">
    <property type="entry name" value="Winged helix' DNA-binding domain"/>
    <property type="match status" value="1"/>
</dbReference>
<gene>
    <name evidence="5" type="ORF">SAMN04488500_103104</name>
</gene>
<dbReference type="RefSeq" id="WP_084574456.1">
    <property type="nucleotide sequence ID" value="NZ_CP155572.1"/>
</dbReference>
<dbReference type="OrthoDB" id="9798835at2"/>
<dbReference type="Gene3D" id="1.10.10.10">
    <property type="entry name" value="Winged helix-like DNA-binding domain superfamily/Winged helix DNA-binding domain"/>
    <property type="match status" value="1"/>
</dbReference>
<dbReference type="Proteomes" id="UP000192738">
    <property type="component" value="Unassembled WGS sequence"/>
</dbReference>
<keyword evidence="1" id="KW-0805">Transcription regulation</keyword>
<feature type="domain" description="HTH arsR-type" evidence="4">
    <location>
        <begin position="1"/>
        <end position="95"/>
    </location>
</feature>
<evidence type="ECO:0000256" key="1">
    <source>
        <dbReference type="ARBA" id="ARBA00023015"/>
    </source>
</evidence>
<dbReference type="InterPro" id="IPR051081">
    <property type="entry name" value="HTH_MetalResp_TranReg"/>
</dbReference>
<evidence type="ECO:0000259" key="4">
    <source>
        <dbReference type="PROSITE" id="PS50987"/>
    </source>
</evidence>
<accession>A0A1W1Z9H1</accession>
<evidence type="ECO:0000256" key="2">
    <source>
        <dbReference type="ARBA" id="ARBA00023125"/>
    </source>
</evidence>
<reference evidence="5 6" key="1">
    <citation type="submission" date="2017-04" db="EMBL/GenBank/DDBJ databases">
        <authorList>
            <person name="Afonso C.L."/>
            <person name="Miller P.J."/>
            <person name="Scott M.A."/>
            <person name="Spackman E."/>
            <person name="Goraichik I."/>
            <person name="Dimitrov K.M."/>
            <person name="Suarez D.L."/>
            <person name="Swayne D.E."/>
        </authorList>
    </citation>
    <scope>NUCLEOTIDE SEQUENCE [LARGE SCALE GENOMIC DNA]</scope>
    <source>
        <strain evidence="5 6">DSM 5090</strain>
    </source>
</reference>
<dbReference type="CDD" id="cd00090">
    <property type="entry name" value="HTH_ARSR"/>
    <property type="match status" value="1"/>
</dbReference>
<dbReference type="PANTHER" id="PTHR33154:SF18">
    <property type="entry name" value="ARSENICAL RESISTANCE OPERON REPRESSOR"/>
    <property type="match status" value="1"/>
</dbReference>
<proteinExistence type="predicted"/>
<dbReference type="PROSITE" id="PS50987">
    <property type="entry name" value="HTH_ARSR_2"/>
    <property type="match status" value="1"/>
</dbReference>
<evidence type="ECO:0000313" key="6">
    <source>
        <dbReference type="Proteomes" id="UP000192738"/>
    </source>
</evidence>
<dbReference type="GO" id="GO:0003700">
    <property type="term" value="F:DNA-binding transcription factor activity"/>
    <property type="evidence" value="ECO:0007669"/>
    <property type="project" value="InterPro"/>
</dbReference>
<dbReference type="STRING" id="112901.SAMN04488500_103104"/>
<name>A0A1W1Z9H1_9FIRM</name>
<evidence type="ECO:0000256" key="3">
    <source>
        <dbReference type="ARBA" id="ARBA00023163"/>
    </source>
</evidence>
<dbReference type="InterPro" id="IPR036390">
    <property type="entry name" value="WH_DNA-bd_sf"/>
</dbReference>
<protein>
    <submittedName>
        <fullName evidence="5">Transcriptional regulator, ArsR family</fullName>
    </submittedName>
</protein>
<keyword evidence="2" id="KW-0238">DNA-binding</keyword>
<dbReference type="InterPro" id="IPR011991">
    <property type="entry name" value="ArsR-like_HTH"/>
</dbReference>
<dbReference type="EMBL" id="FWXI01000003">
    <property type="protein sequence ID" value="SMC45067.1"/>
    <property type="molecule type" value="Genomic_DNA"/>
</dbReference>
<sequence length="119" mass="13539">MDVVEILKALGDETRIRILNLLRQGPLCVCEMEDILQISQSNASRHLSRLKTADIIIAEKQAQWVYFAINTDLLARHPFVGIVLEQELNTIVKCQHDLSRLKKYKELGGGCEHIISLDE</sequence>
<organism evidence="5 6">
    <name type="scientific">Sporomusa malonica</name>
    <dbReference type="NCBI Taxonomy" id="112901"/>
    <lineage>
        <taxon>Bacteria</taxon>
        <taxon>Bacillati</taxon>
        <taxon>Bacillota</taxon>
        <taxon>Negativicutes</taxon>
        <taxon>Selenomonadales</taxon>
        <taxon>Sporomusaceae</taxon>
        <taxon>Sporomusa</taxon>
    </lineage>
</organism>
<dbReference type="NCBIfam" id="NF033788">
    <property type="entry name" value="HTH_metalloreg"/>
    <property type="match status" value="1"/>
</dbReference>
<evidence type="ECO:0000313" key="5">
    <source>
        <dbReference type="EMBL" id="SMC45067.1"/>
    </source>
</evidence>